<keyword evidence="1" id="KW-0812">Transmembrane</keyword>
<evidence type="ECO:0000313" key="3">
    <source>
        <dbReference type="Proteomes" id="UP000295777"/>
    </source>
</evidence>
<feature type="transmembrane region" description="Helical" evidence="1">
    <location>
        <begin position="6"/>
        <end position="25"/>
    </location>
</feature>
<sequence length="32" mass="3688">MKEIFPYAIVVFTFLVIALLGFYIANIKPAKR</sequence>
<dbReference type="EMBL" id="SMFV01000004">
    <property type="protein sequence ID" value="TCK04043.1"/>
    <property type="molecule type" value="Genomic_DNA"/>
</dbReference>
<evidence type="ECO:0000256" key="1">
    <source>
        <dbReference type="SAM" id="Phobius"/>
    </source>
</evidence>
<gene>
    <name evidence="2" type="ORF">CLV27_1361</name>
</gene>
<accession>A0A4R1GBB5</accession>
<protein>
    <submittedName>
        <fullName evidence="2">Uncharacterized protein</fullName>
    </submittedName>
</protein>
<reference evidence="2 3" key="1">
    <citation type="submission" date="2019-03" db="EMBL/GenBank/DDBJ databases">
        <title>Genomic Encyclopedia of Archaeal and Bacterial Type Strains, Phase II (KMG-II): from individual species to whole genera.</title>
        <authorList>
            <person name="Goeker M."/>
        </authorList>
    </citation>
    <scope>NUCLEOTIDE SEQUENCE [LARGE SCALE GENOMIC DNA]</scope>
    <source>
        <strain evidence="2 3">DSM 24425</strain>
    </source>
</reference>
<dbReference type="Proteomes" id="UP000295777">
    <property type="component" value="Unassembled WGS sequence"/>
</dbReference>
<evidence type="ECO:0000313" key="2">
    <source>
        <dbReference type="EMBL" id="TCK04043.1"/>
    </source>
</evidence>
<comment type="caution">
    <text evidence="2">The sequence shown here is derived from an EMBL/GenBank/DDBJ whole genome shotgun (WGS) entry which is preliminary data.</text>
</comment>
<name>A0A4R1GBB5_9BACT</name>
<proteinExistence type="predicted"/>
<keyword evidence="1" id="KW-0472">Membrane</keyword>
<organism evidence="2 3">
    <name type="scientific">Phorcysia thermohydrogeniphila</name>
    <dbReference type="NCBI Taxonomy" id="936138"/>
    <lineage>
        <taxon>Bacteria</taxon>
        <taxon>Pseudomonadati</taxon>
        <taxon>Aquificota</taxon>
        <taxon>Aquificia</taxon>
        <taxon>Desulfurobacteriales</taxon>
        <taxon>Desulfurobacteriaceae</taxon>
        <taxon>Phorcysia</taxon>
    </lineage>
</organism>
<keyword evidence="1" id="KW-1133">Transmembrane helix</keyword>
<dbReference type="AlphaFoldDB" id="A0A4R1GBB5"/>
<keyword evidence="3" id="KW-1185">Reference proteome</keyword>